<reference evidence="2 3" key="1">
    <citation type="submission" date="2019-10" db="EMBL/GenBank/DDBJ databases">
        <authorList>
            <person name="Wolf R A."/>
        </authorList>
    </citation>
    <scope>NUCLEOTIDE SEQUENCE [LARGE SCALE GENOMIC DNA]</scope>
    <source>
        <strain evidence="2">Collinsella_aerofaciens_MC2</strain>
    </source>
</reference>
<evidence type="ECO:0000313" key="3">
    <source>
        <dbReference type="Proteomes" id="UP000361836"/>
    </source>
</evidence>
<dbReference type="AlphaFoldDB" id="A0A5K1IT97"/>
<evidence type="ECO:0000256" key="1">
    <source>
        <dbReference type="SAM" id="MobiDB-lite"/>
    </source>
</evidence>
<gene>
    <name evidence="2" type="ORF">KCJAJFAP_02065</name>
</gene>
<dbReference type="RefSeq" id="WP_187323893.1">
    <property type="nucleotide sequence ID" value="NZ_CAAKNU010000033.1"/>
</dbReference>
<dbReference type="EMBL" id="CABWIE010000010">
    <property type="protein sequence ID" value="VWL91965.1"/>
    <property type="molecule type" value="Genomic_DNA"/>
</dbReference>
<name>A0A5K1IT97_9ACTN</name>
<organism evidence="2 3">
    <name type="scientific">Collinsella aerofaciens</name>
    <dbReference type="NCBI Taxonomy" id="74426"/>
    <lineage>
        <taxon>Bacteria</taxon>
        <taxon>Bacillati</taxon>
        <taxon>Actinomycetota</taxon>
        <taxon>Coriobacteriia</taxon>
        <taxon>Coriobacteriales</taxon>
        <taxon>Coriobacteriaceae</taxon>
        <taxon>Collinsella</taxon>
    </lineage>
</organism>
<feature type="region of interest" description="Disordered" evidence="1">
    <location>
        <begin position="21"/>
        <end position="51"/>
    </location>
</feature>
<sequence>MQQLRARVVAVDPLAVYVDRGDRRADEPAVSGSKSLGKAVERPRQLQMNAR</sequence>
<dbReference type="Proteomes" id="UP000361836">
    <property type="component" value="Unassembled WGS sequence"/>
</dbReference>
<accession>A0A5K1IT97</accession>
<protein>
    <submittedName>
        <fullName evidence="2">Uncharacterized protein</fullName>
    </submittedName>
</protein>
<keyword evidence="3" id="KW-1185">Reference proteome</keyword>
<proteinExistence type="predicted"/>
<evidence type="ECO:0000313" key="2">
    <source>
        <dbReference type="EMBL" id="VWL91965.1"/>
    </source>
</evidence>